<dbReference type="OrthoDB" id="1862200at2"/>
<accession>A0A078KQX7</accession>
<dbReference type="EMBL" id="LM995447">
    <property type="protein sequence ID" value="CDZ24877.1"/>
    <property type="molecule type" value="Genomic_DNA"/>
</dbReference>
<reference evidence="3" key="1">
    <citation type="submission" date="2014-07" db="EMBL/GenBank/DDBJ databases">
        <authorList>
            <person name="Wibberg D."/>
        </authorList>
    </citation>
    <scope>NUCLEOTIDE SEQUENCE [LARGE SCALE GENOMIC DNA]</scope>
    <source>
        <strain evidence="3">DG5</strain>
    </source>
</reference>
<dbReference type="Proteomes" id="UP000032431">
    <property type="component" value="Chromosome I"/>
</dbReference>
<sequence length="253" mass="28420">MLISVIEENLKTALTILNRRPELNVRVSGLLKAYGLKRHFFRLWVQNESTLLARLEGSFFLCNSADTDYDEIAFFLRFNPYFQRLFGTAEAVAAVEACLESGGKLKKYDFLEFEAADAVMPEREVICNPNLNDVYEVMCKVGFQIGDFMPWYADVSHRIRHGCARAFLIKVGDKPVSSCLVSAESDTAGLLSGIGTVEDYRSRGFASDITRFACKKLTDDKKCPVLECCPAITAFYARLGFRKTAETAELIIK</sequence>
<gene>
    <name evidence="2" type="ORF">CCDG5_1779</name>
</gene>
<dbReference type="KEGG" id="ccel:CCDG5_1779"/>
<dbReference type="InterPro" id="IPR016181">
    <property type="entry name" value="Acyl_CoA_acyltransferase"/>
</dbReference>
<organism evidence="2 3">
    <name type="scientific">[Clostridium] cellulosi</name>
    <dbReference type="NCBI Taxonomy" id="29343"/>
    <lineage>
        <taxon>Bacteria</taxon>
        <taxon>Bacillati</taxon>
        <taxon>Bacillota</taxon>
        <taxon>Clostridia</taxon>
        <taxon>Eubacteriales</taxon>
        <taxon>Oscillospiraceae</taxon>
        <taxon>Oscillospiraceae incertae sedis</taxon>
    </lineage>
</organism>
<protein>
    <recommendedName>
        <fullName evidence="1">N-acetyltransferase domain-containing protein</fullName>
    </recommendedName>
</protein>
<dbReference type="GO" id="GO:0016747">
    <property type="term" value="F:acyltransferase activity, transferring groups other than amino-acyl groups"/>
    <property type="evidence" value="ECO:0007669"/>
    <property type="project" value="InterPro"/>
</dbReference>
<dbReference type="STRING" id="29343.CCDG5_1779"/>
<dbReference type="InterPro" id="IPR000182">
    <property type="entry name" value="GNAT_dom"/>
</dbReference>
<evidence type="ECO:0000313" key="3">
    <source>
        <dbReference type="Proteomes" id="UP000032431"/>
    </source>
</evidence>
<dbReference type="Gene3D" id="3.40.630.30">
    <property type="match status" value="1"/>
</dbReference>
<keyword evidence="3" id="KW-1185">Reference proteome</keyword>
<dbReference type="HOGENOM" id="CLU_1041069_0_0_9"/>
<dbReference type="PROSITE" id="PS51186">
    <property type="entry name" value="GNAT"/>
    <property type="match status" value="1"/>
</dbReference>
<dbReference type="AlphaFoldDB" id="A0A078KQX7"/>
<evidence type="ECO:0000259" key="1">
    <source>
        <dbReference type="PROSITE" id="PS51186"/>
    </source>
</evidence>
<name>A0A078KQX7_9FIRM</name>
<dbReference type="SUPFAM" id="SSF55729">
    <property type="entry name" value="Acyl-CoA N-acyltransferases (Nat)"/>
    <property type="match status" value="1"/>
</dbReference>
<evidence type="ECO:0000313" key="2">
    <source>
        <dbReference type="EMBL" id="CDZ24877.1"/>
    </source>
</evidence>
<feature type="domain" description="N-acetyltransferase" evidence="1">
    <location>
        <begin position="120"/>
        <end position="253"/>
    </location>
</feature>
<proteinExistence type="predicted"/>
<dbReference type="PATRIC" id="fig|29343.3.peg.1869"/>